<keyword evidence="3" id="KW-1133">Transmembrane helix</keyword>
<dbReference type="STRING" id="1890683.A0A427YHP9"/>
<proteinExistence type="inferred from homology"/>
<feature type="compositionally biased region" description="Polar residues" evidence="2">
    <location>
        <begin position="137"/>
        <end position="148"/>
    </location>
</feature>
<dbReference type="OrthoDB" id="2747330at2759"/>
<dbReference type="Pfam" id="PF00026">
    <property type="entry name" value="Asp"/>
    <property type="match status" value="1"/>
</dbReference>
<feature type="compositionally biased region" description="Pro residues" evidence="2">
    <location>
        <begin position="823"/>
        <end position="842"/>
    </location>
</feature>
<evidence type="ECO:0000256" key="2">
    <source>
        <dbReference type="SAM" id="MobiDB-lite"/>
    </source>
</evidence>
<dbReference type="PROSITE" id="PS51767">
    <property type="entry name" value="PEPTIDASE_A1"/>
    <property type="match status" value="1"/>
</dbReference>
<feature type="transmembrane region" description="Helical" evidence="3">
    <location>
        <begin position="625"/>
        <end position="648"/>
    </location>
</feature>
<keyword evidence="3" id="KW-0812">Transmembrane</keyword>
<feature type="compositionally biased region" description="Low complexity" evidence="2">
    <location>
        <begin position="70"/>
        <end position="136"/>
    </location>
</feature>
<feature type="region of interest" description="Disordered" evidence="2">
    <location>
        <begin position="895"/>
        <end position="946"/>
    </location>
</feature>
<accession>A0A427YHP9</accession>
<feature type="domain" description="Peptidase A1" evidence="4">
    <location>
        <begin position="205"/>
        <end position="558"/>
    </location>
</feature>
<comment type="caution">
    <text evidence="5">The sequence shown here is derived from an EMBL/GenBank/DDBJ whole genome shotgun (WGS) entry which is preliminary data.</text>
</comment>
<dbReference type="InterPro" id="IPR034164">
    <property type="entry name" value="Pepsin-like_dom"/>
</dbReference>
<dbReference type="GO" id="GO:0004190">
    <property type="term" value="F:aspartic-type endopeptidase activity"/>
    <property type="evidence" value="ECO:0007669"/>
    <property type="project" value="InterPro"/>
</dbReference>
<dbReference type="PANTHER" id="PTHR47966">
    <property type="entry name" value="BETA-SITE APP-CLEAVING ENZYME, ISOFORM A-RELATED"/>
    <property type="match status" value="1"/>
</dbReference>
<evidence type="ECO:0000256" key="1">
    <source>
        <dbReference type="ARBA" id="ARBA00007447"/>
    </source>
</evidence>
<dbReference type="SUPFAM" id="SSF50630">
    <property type="entry name" value="Acid proteases"/>
    <property type="match status" value="1"/>
</dbReference>
<evidence type="ECO:0000313" key="6">
    <source>
        <dbReference type="Proteomes" id="UP000279259"/>
    </source>
</evidence>
<feature type="region of interest" description="Disordered" evidence="2">
    <location>
        <begin position="723"/>
        <end position="852"/>
    </location>
</feature>
<dbReference type="PRINTS" id="PR00792">
    <property type="entry name" value="PEPSIN"/>
</dbReference>
<name>A0A427YHP9_9TREE</name>
<keyword evidence="3" id="KW-0472">Membrane</keyword>
<keyword evidence="6" id="KW-1185">Reference proteome</keyword>
<evidence type="ECO:0000259" key="4">
    <source>
        <dbReference type="PROSITE" id="PS51767"/>
    </source>
</evidence>
<evidence type="ECO:0000256" key="3">
    <source>
        <dbReference type="SAM" id="Phobius"/>
    </source>
</evidence>
<dbReference type="CDD" id="cd05471">
    <property type="entry name" value="pepsin_like"/>
    <property type="match status" value="1"/>
</dbReference>
<dbReference type="AlphaFoldDB" id="A0A427YHP9"/>
<dbReference type="Gene3D" id="2.40.70.10">
    <property type="entry name" value="Acid Proteases"/>
    <property type="match status" value="2"/>
</dbReference>
<dbReference type="InterPro" id="IPR021109">
    <property type="entry name" value="Peptidase_aspartic_dom_sf"/>
</dbReference>
<dbReference type="EMBL" id="RSCD01000010">
    <property type="protein sequence ID" value="RSH90597.1"/>
    <property type="molecule type" value="Genomic_DNA"/>
</dbReference>
<feature type="region of interest" description="Disordered" evidence="2">
    <location>
        <begin position="185"/>
        <end position="214"/>
    </location>
</feature>
<dbReference type="GO" id="GO:0006508">
    <property type="term" value="P:proteolysis"/>
    <property type="evidence" value="ECO:0007669"/>
    <property type="project" value="InterPro"/>
</dbReference>
<dbReference type="Proteomes" id="UP000279259">
    <property type="component" value="Unassembled WGS sequence"/>
</dbReference>
<dbReference type="InterPro" id="IPR001461">
    <property type="entry name" value="Aspartic_peptidase_A1"/>
</dbReference>
<feature type="compositionally biased region" description="Polar residues" evidence="2">
    <location>
        <begin position="740"/>
        <end position="749"/>
    </location>
</feature>
<feature type="compositionally biased region" description="Basic and acidic residues" evidence="2">
    <location>
        <begin position="776"/>
        <end position="789"/>
    </location>
</feature>
<gene>
    <name evidence="5" type="ORF">EHS25_001202</name>
</gene>
<reference evidence="5 6" key="1">
    <citation type="submission" date="2018-11" db="EMBL/GenBank/DDBJ databases">
        <title>Genome sequence of Saitozyma podzolica DSM 27192.</title>
        <authorList>
            <person name="Aliyu H."/>
            <person name="Gorte O."/>
            <person name="Ochsenreither K."/>
        </authorList>
    </citation>
    <scope>NUCLEOTIDE SEQUENCE [LARGE SCALE GENOMIC DNA]</scope>
    <source>
        <strain evidence="5 6">DSM 27192</strain>
    </source>
</reference>
<feature type="region of interest" description="Disordered" evidence="2">
    <location>
        <begin position="664"/>
        <end position="695"/>
    </location>
</feature>
<evidence type="ECO:0000313" key="5">
    <source>
        <dbReference type="EMBL" id="RSH90597.1"/>
    </source>
</evidence>
<dbReference type="PANTHER" id="PTHR47966:SF57">
    <property type="entry name" value="PEPTIDASE A1 DOMAIN-CONTAINING PROTEIN"/>
    <property type="match status" value="1"/>
</dbReference>
<dbReference type="InterPro" id="IPR033121">
    <property type="entry name" value="PEPTIDASE_A1"/>
</dbReference>
<protein>
    <recommendedName>
        <fullName evidence="4">Peptidase A1 domain-containing protein</fullName>
    </recommendedName>
</protein>
<organism evidence="5 6">
    <name type="scientific">Saitozyma podzolica</name>
    <dbReference type="NCBI Taxonomy" id="1890683"/>
    <lineage>
        <taxon>Eukaryota</taxon>
        <taxon>Fungi</taxon>
        <taxon>Dikarya</taxon>
        <taxon>Basidiomycota</taxon>
        <taxon>Agaricomycotina</taxon>
        <taxon>Tremellomycetes</taxon>
        <taxon>Tremellales</taxon>
        <taxon>Trimorphomycetaceae</taxon>
        <taxon>Saitozyma</taxon>
    </lineage>
</organism>
<feature type="compositionally biased region" description="Basic and acidic residues" evidence="2">
    <location>
        <begin position="54"/>
        <end position="66"/>
    </location>
</feature>
<sequence length="946" mass="98405">MSLDQPPAGPSRRRHLTPLASPSLGAECPLGMQCPLLARPTDVSDGLQRSKVKVLRDRRNEVKRQDPPAGSSSTSSGSTSSTSSSALFIGPSGSSSSSSSAFYTDPTGSSTSSSTSDTSSVSAPSRSSSKSSSTFSAPWTYTPSRTSSVAASSTYVPGVLLNLTLNGASETQAVYAVEMDFGHQASSSSSRRGYNSDRRRRRQRRASSSSQGDVQQLELQVDLGSSDLWVASASCSSSSCKSAPALYDTSQSIDSGNQANLTYQSGSISGEIFWEEVVLGGFGIGYQAYIGANQINNEDLSGGAYSGVLGLSLPADSVILQQIPGTTSSNPDGATFLDNLFGSGASAPSDRLFSLALARREDVRTTSVLGIGAISSSLCPKPCAPPYMPIISQPSLGATGYTHWRVLLQGVSSTVWSDAQYGTGPTTANITLAGSQIVSKSSPVAVLDSGGVAILVGYKPYADALYAAYGISASSDGLYRMPCTTQLAFSFNFGGTEYAAHPLDMSYPDPSDASQATCIGVVQYVSNLGNTGDFVMGSAFLKNVYTIFQYPDPTKGVTWQPTVGMISLTNASTASQDFYSVRSLHQSLSSVSSQSAGSAAGGSASPSSASAPGAGKAHAVASTTIIVACSVVGFFLLAAAAFCAWWFWLRRKFGAAGVVEYGSSRPRGAGHRSDASTSTLRSRKHENAQRQKSLVEGYSDYEGDSWLSTEGDDSIRLGYLPEVAEEDEGSPGRPLARDSVGSSIRTNSAGRGAVSGVFDLSDNEMSPAPLLTTLRPDAESTPTRRDLSPSRRTVSFTDEPLALSPSRSRPEPRDLLLDSPTNPFSPPSPYAYPSSNLPPPPAGTGSAPLGTGRTPCMAMSGPFPSPMRSSVVRPDTSPMYDIRTSDYFAVIPASGGAAARGRESKRRPSGTVAAPRDGSGSVQRNVAEAGSGGLGLVDDTSGEAQR</sequence>
<comment type="similarity">
    <text evidence="1">Belongs to the peptidase A1 family.</text>
</comment>
<feature type="region of interest" description="Disordered" evidence="2">
    <location>
        <begin position="1"/>
        <end position="148"/>
    </location>
</feature>